<dbReference type="STRING" id="3476.A0A2P5CAC4"/>
<evidence type="ECO:0000256" key="2">
    <source>
        <dbReference type="ARBA" id="ARBA00004167"/>
    </source>
</evidence>
<evidence type="ECO:0000256" key="14">
    <source>
        <dbReference type="SAM" id="Phobius"/>
    </source>
</evidence>
<comment type="caution">
    <text evidence="15">The sequence shown here is derived from an EMBL/GenBank/DDBJ whole genome shotgun (WGS) entry which is preliminary data.</text>
</comment>
<feature type="binding site" description="axial binding residue" evidence="12">
    <location>
        <position position="425"/>
    </location>
    <ligand>
        <name>heme</name>
        <dbReference type="ChEBI" id="CHEBI:30413"/>
    </ligand>
    <ligandPart>
        <name>Fe</name>
        <dbReference type="ChEBI" id="CHEBI:18248"/>
    </ligandPart>
</feature>
<evidence type="ECO:0000256" key="8">
    <source>
        <dbReference type="ARBA" id="ARBA00023002"/>
    </source>
</evidence>
<keyword evidence="16" id="KW-1185">Reference proteome</keyword>
<feature type="transmembrane region" description="Helical" evidence="14">
    <location>
        <begin position="7"/>
        <end position="24"/>
    </location>
</feature>
<dbReference type="PANTHER" id="PTHR24286">
    <property type="entry name" value="CYTOCHROME P450 26"/>
    <property type="match status" value="1"/>
</dbReference>
<dbReference type="GO" id="GO:0004497">
    <property type="term" value="F:monooxygenase activity"/>
    <property type="evidence" value="ECO:0007669"/>
    <property type="project" value="UniProtKB-KW"/>
</dbReference>
<dbReference type="GO" id="GO:0016020">
    <property type="term" value="C:membrane"/>
    <property type="evidence" value="ECO:0007669"/>
    <property type="project" value="UniProtKB-SubCell"/>
</dbReference>
<dbReference type="Proteomes" id="UP000237105">
    <property type="component" value="Unassembled WGS sequence"/>
</dbReference>
<dbReference type="GO" id="GO:0020037">
    <property type="term" value="F:heme binding"/>
    <property type="evidence" value="ECO:0007669"/>
    <property type="project" value="InterPro"/>
</dbReference>
<name>A0A2P5CAC4_PARAD</name>
<evidence type="ECO:0000256" key="9">
    <source>
        <dbReference type="ARBA" id="ARBA00023004"/>
    </source>
</evidence>
<dbReference type="GO" id="GO:0016132">
    <property type="term" value="P:brassinosteroid biosynthetic process"/>
    <property type="evidence" value="ECO:0007669"/>
    <property type="project" value="TreeGrafter"/>
</dbReference>
<dbReference type="Pfam" id="PF00067">
    <property type="entry name" value="p450"/>
    <property type="match status" value="1"/>
</dbReference>
<comment type="cofactor">
    <cofactor evidence="1 12">
        <name>heme</name>
        <dbReference type="ChEBI" id="CHEBI:30413"/>
    </cofactor>
</comment>
<sequence>MWNVADICFIALFAIVVSHWFYTWRNPKCNGKLPPGSMGFPIIGETIQFFIPNSPNASYDIQPFIKKRMARYGSLFRTSLVGRKVIVSTDPEINNQILQEEGKSFILCYTESFVDITGHDAFLGQYGIIHKYIRNLVLHIVSPEKLKENLLSELDIAISTRMRSWATQGIVDMKQASSYLLFEFFVKKAISYDESKDSKELKEKYNAFLDGLISFPLNIPGTAYHACLKGRKDALKVIKDILEDRKASKTNNGDFLDYLLGELKKENALLNEQMIIEMIFILLFVSYESTSTLIALTVKFVFDHPEVLARLTKEHEKILKDRGNEDYGITWQEFKSMNFTHMVINETIRLSNLVPGVFRKAVKDVEIKGYTIPKNWLVMVVPSVLHLNPDNYSDPYTFNPWRWKGKKLHTGSKTFMPFGGGIRLCVGADYAKLQVTIILHYLVTNYRWTIVKGGEIIRKPAV</sequence>
<evidence type="ECO:0000256" key="13">
    <source>
        <dbReference type="RuleBase" id="RU000461"/>
    </source>
</evidence>
<evidence type="ECO:0000256" key="5">
    <source>
        <dbReference type="ARBA" id="ARBA00022692"/>
    </source>
</evidence>
<keyword evidence="6 12" id="KW-0479">Metal-binding</keyword>
<dbReference type="AlphaFoldDB" id="A0A2P5CAC4"/>
<evidence type="ECO:0000313" key="16">
    <source>
        <dbReference type="Proteomes" id="UP000237105"/>
    </source>
</evidence>
<keyword evidence="9 12" id="KW-0408">Iron</keyword>
<dbReference type="OrthoDB" id="1372046at2759"/>
<keyword evidence="5 14" id="KW-0812">Transmembrane</keyword>
<reference evidence="16" key="1">
    <citation type="submission" date="2016-06" db="EMBL/GenBank/DDBJ databases">
        <title>Parallel loss of symbiosis genes in relatives of nitrogen-fixing non-legume Parasponia.</title>
        <authorList>
            <person name="Van Velzen R."/>
            <person name="Holmer R."/>
            <person name="Bu F."/>
            <person name="Rutten L."/>
            <person name="Van Zeijl A."/>
            <person name="Liu W."/>
            <person name="Santuari L."/>
            <person name="Cao Q."/>
            <person name="Sharma T."/>
            <person name="Shen D."/>
            <person name="Roswanjaya Y."/>
            <person name="Wardhani T."/>
            <person name="Kalhor M.S."/>
            <person name="Jansen J."/>
            <person name="Van den Hoogen J."/>
            <person name="Gungor B."/>
            <person name="Hartog M."/>
            <person name="Hontelez J."/>
            <person name="Verver J."/>
            <person name="Yang W.-C."/>
            <person name="Schijlen E."/>
            <person name="Repin R."/>
            <person name="Schilthuizen M."/>
            <person name="Schranz E."/>
            <person name="Heidstra R."/>
            <person name="Miyata K."/>
            <person name="Fedorova E."/>
            <person name="Kohlen W."/>
            <person name="Bisseling T."/>
            <person name="Smit S."/>
            <person name="Geurts R."/>
        </authorList>
    </citation>
    <scope>NUCLEOTIDE SEQUENCE [LARGE SCALE GENOMIC DNA]</scope>
    <source>
        <strain evidence="16">cv. WU1-14</strain>
    </source>
</reference>
<dbReference type="PRINTS" id="PR00465">
    <property type="entry name" value="EP450IV"/>
</dbReference>
<dbReference type="FunFam" id="1.10.630.10:FF:000020">
    <property type="entry name" value="Cytochrome P450 family protein"/>
    <property type="match status" value="1"/>
</dbReference>
<dbReference type="GO" id="GO:0016125">
    <property type="term" value="P:sterol metabolic process"/>
    <property type="evidence" value="ECO:0007669"/>
    <property type="project" value="TreeGrafter"/>
</dbReference>
<dbReference type="GO" id="GO:0010268">
    <property type="term" value="P:brassinosteroid homeostasis"/>
    <property type="evidence" value="ECO:0007669"/>
    <property type="project" value="TreeGrafter"/>
</dbReference>
<keyword evidence="8 13" id="KW-0560">Oxidoreductase</keyword>
<evidence type="ECO:0000256" key="7">
    <source>
        <dbReference type="ARBA" id="ARBA00022989"/>
    </source>
</evidence>
<comment type="similarity">
    <text evidence="3 13">Belongs to the cytochrome P450 family.</text>
</comment>
<evidence type="ECO:0000256" key="10">
    <source>
        <dbReference type="ARBA" id="ARBA00023033"/>
    </source>
</evidence>
<dbReference type="PANTHER" id="PTHR24286:SF185">
    <property type="entry name" value="CYTOCHROME P450 87A3-LIKE"/>
    <property type="match status" value="1"/>
</dbReference>
<comment type="subcellular location">
    <subcellularLocation>
        <location evidence="2">Membrane</location>
        <topology evidence="2">Single-pass membrane protein</topology>
    </subcellularLocation>
</comment>
<evidence type="ECO:0000256" key="1">
    <source>
        <dbReference type="ARBA" id="ARBA00001971"/>
    </source>
</evidence>
<dbReference type="GO" id="GO:0005506">
    <property type="term" value="F:iron ion binding"/>
    <property type="evidence" value="ECO:0007669"/>
    <property type="project" value="InterPro"/>
</dbReference>
<dbReference type="EMBL" id="JXTB01000153">
    <property type="protein sequence ID" value="PON57988.1"/>
    <property type="molecule type" value="Genomic_DNA"/>
</dbReference>
<dbReference type="InterPro" id="IPR001128">
    <property type="entry name" value="Cyt_P450"/>
</dbReference>
<dbReference type="CDD" id="cd11043">
    <property type="entry name" value="CYP90-like"/>
    <property type="match status" value="1"/>
</dbReference>
<gene>
    <name evidence="15" type="ORF">PanWU01x14_169190</name>
</gene>
<evidence type="ECO:0000313" key="15">
    <source>
        <dbReference type="EMBL" id="PON57988.1"/>
    </source>
</evidence>
<accession>A0A2P5CAC4</accession>
<dbReference type="InterPro" id="IPR036396">
    <property type="entry name" value="Cyt_P450_sf"/>
</dbReference>
<dbReference type="GO" id="GO:0016705">
    <property type="term" value="F:oxidoreductase activity, acting on paired donors, with incorporation or reduction of molecular oxygen"/>
    <property type="evidence" value="ECO:0007669"/>
    <property type="project" value="InterPro"/>
</dbReference>
<dbReference type="InterPro" id="IPR017972">
    <property type="entry name" value="Cyt_P450_CS"/>
</dbReference>
<dbReference type="PROSITE" id="PS00086">
    <property type="entry name" value="CYTOCHROME_P450"/>
    <property type="match status" value="1"/>
</dbReference>
<evidence type="ECO:0000256" key="6">
    <source>
        <dbReference type="ARBA" id="ARBA00022723"/>
    </source>
</evidence>
<organism evidence="15 16">
    <name type="scientific">Parasponia andersonii</name>
    <name type="common">Sponia andersonii</name>
    <dbReference type="NCBI Taxonomy" id="3476"/>
    <lineage>
        <taxon>Eukaryota</taxon>
        <taxon>Viridiplantae</taxon>
        <taxon>Streptophyta</taxon>
        <taxon>Embryophyta</taxon>
        <taxon>Tracheophyta</taxon>
        <taxon>Spermatophyta</taxon>
        <taxon>Magnoliopsida</taxon>
        <taxon>eudicotyledons</taxon>
        <taxon>Gunneridae</taxon>
        <taxon>Pentapetalae</taxon>
        <taxon>rosids</taxon>
        <taxon>fabids</taxon>
        <taxon>Rosales</taxon>
        <taxon>Cannabaceae</taxon>
        <taxon>Parasponia</taxon>
    </lineage>
</organism>
<protein>
    <submittedName>
        <fullName evidence="15">Cytochrome P450, E-class, group IV</fullName>
    </submittedName>
</protein>
<dbReference type="Gene3D" id="1.10.630.10">
    <property type="entry name" value="Cytochrome P450"/>
    <property type="match status" value="1"/>
</dbReference>
<keyword evidence="11 14" id="KW-0472">Membrane</keyword>
<evidence type="ECO:0000256" key="11">
    <source>
        <dbReference type="ARBA" id="ARBA00023136"/>
    </source>
</evidence>
<keyword evidence="10 13" id="KW-0503">Monooxygenase</keyword>
<dbReference type="InterPro" id="IPR002403">
    <property type="entry name" value="Cyt_P450_E_grp-IV"/>
</dbReference>
<evidence type="ECO:0000256" key="4">
    <source>
        <dbReference type="ARBA" id="ARBA00022617"/>
    </source>
</evidence>
<keyword evidence="4 12" id="KW-0349">Heme</keyword>
<evidence type="ECO:0000256" key="3">
    <source>
        <dbReference type="ARBA" id="ARBA00010617"/>
    </source>
</evidence>
<keyword evidence="7 14" id="KW-1133">Transmembrane helix</keyword>
<proteinExistence type="inferred from homology"/>
<dbReference type="SUPFAM" id="SSF48264">
    <property type="entry name" value="Cytochrome P450"/>
    <property type="match status" value="1"/>
</dbReference>
<evidence type="ECO:0000256" key="12">
    <source>
        <dbReference type="PIRSR" id="PIRSR602403-1"/>
    </source>
</evidence>
<feature type="non-terminal residue" evidence="15">
    <location>
        <position position="462"/>
    </location>
</feature>
<dbReference type="PRINTS" id="PR00385">
    <property type="entry name" value="P450"/>
</dbReference>